<proteinExistence type="predicted"/>
<sequence>MNSNDINDIRSSADFKGIGFSKYKKADVTKQLLNNMLSGKVEPACYWSAELICAGHYGELWENILHYVGKHIHLGNPKIIIYLKLRFELFKQIMTSGVYATEIDFRNHRKLRQLFAEIITTVTLSNKKNSFESIKINREEEFDMTQLTERLKAPTTEYADDIILKEDPKELFIAVNEFMYHISIKNIRSACYWIEWVIDFNAICKKRKTLLYCQRRPFVNVEKQFSCDIMWILWDGILKSANKTNNEFIIKLISNLIDIFSIKYTTASCKKRRYLFYFAVSILCDTVPTHIELVENKQLVQNVIEQIDNVYKQIKKNEVSPNTDYLYSNLEKKNTLEESMRRLDMVNSLDTFGLSR</sequence>
<protein>
    <submittedName>
        <fullName evidence="1">Uncharacterized protein</fullName>
    </submittedName>
</protein>
<dbReference type="AlphaFoldDB" id="A0A6C0DPR3"/>
<organism evidence="1">
    <name type="scientific">viral metagenome</name>
    <dbReference type="NCBI Taxonomy" id="1070528"/>
    <lineage>
        <taxon>unclassified sequences</taxon>
        <taxon>metagenomes</taxon>
        <taxon>organismal metagenomes</taxon>
    </lineage>
</organism>
<name>A0A6C0DPR3_9ZZZZ</name>
<reference evidence="1" key="1">
    <citation type="journal article" date="2020" name="Nature">
        <title>Giant virus diversity and host interactions through global metagenomics.</title>
        <authorList>
            <person name="Schulz F."/>
            <person name="Roux S."/>
            <person name="Paez-Espino D."/>
            <person name="Jungbluth S."/>
            <person name="Walsh D.A."/>
            <person name="Denef V.J."/>
            <person name="McMahon K.D."/>
            <person name="Konstantinidis K.T."/>
            <person name="Eloe-Fadrosh E.A."/>
            <person name="Kyrpides N.C."/>
            <person name="Woyke T."/>
        </authorList>
    </citation>
    <scope>NUCLEOTIDE SEQUENCE</scope>
    <source>
        <strain evidence="1">GVMAG-M-3300023174-49</strain>
    </source>
</reference>
<dbReference type="EMBL" id="MN739660">
    <property type="protein sequence ID" value="QHT18846.1"/>
    <property type="molecule type" value="Genomic_DNA"/>
</dbReference>
<accession>A0A6C0DPR3</accession>
<evidence type="ECO:0000313" key="1">
    <source>
        <dbReference type="EMBL" id="QHT18846.1"/>
    </source>
</evidence>